<keyword evidence="4" id="KW-1185">Reference proteome</keyword>
<dbReference type="Gene3D" id="2.40.260.10">
    <property type="entry name" value="Sortase"/>
    <property type="match status" value="1"/>
</dbReference>
<proteinExistence type="predicted"/>
<dbReference type="InterPro" id="IPR005754">
    <property type="entry name" value="Sortase"/>
</dbReference>
<accession>A0ABT2RTJ2</accession>
<dbReference type="Proteomes" id="UP001652461">
    <property type="component" value="Unassembled WGS sequence"/>
</dbReference>
<dbReference type="SUPFAM" id="SSF63817">
    <property type="entry name" value="Sortase"/>
    <property type="match status" value="1"/>
</dbReference>
<keyword evidence="2" id="KW-1133">Transmembrane helix</keyword>
<dbReference type="InterPro" id="IPR009835">
    <property type="entry name" value="SrtB"/>
</dbReference>
<name>A0ABT2RTJ2_9FIRM</name>
<evidence type="ECO:0000313" key="3">
    <source>
        <dbReference type="EMBL" id="MCU6695639.1"/>
    </source>
</evidence>
<keyword evidence="2" id="KW-0812">Transmembrane</keyword>
<keyword evidence="1" id="KW-0378">Hydrolase</keyword>
<feature type="transmembrane region" description="Helical" evidence="2">
    <location>
        <begin position="32"/>
        <end position="56"/>
    </location>
</feature>
<organism evidence="3 4">
    <name type="scientific">Laedolimicola ammoniilytica</name>
    <dbReference type="NCBI Taxonomy" id="2981771"/>
    <lineage>
        <taxon>Bacteria</taxon>
        <taxon>Bacillati</taxon>
        <taxon>Bacillota</taxon>
        <taxon>Clostridia</taxon>
        <taxon>Lachnospirales</taxon>
        <taxon>Lachnospiraceae</taxon>
        <taxon>Laedolimicola</taxon>
    </lineage>
</organism>
<dbReference type="Pfam" id="PF04203">
    <property type="entry name" value="Sortase"/>
    <property type="match status" value="1"/>
</dbReference>
<gene>
    <name evidence="3" type="ORF">OCV63_01845</name>
</gene>
<sequence>MKIYFAIFHRSRMPMVFSIGIFRKRGRVLNKILRALLIVLLFSLGSIGAALIFYGISEDKNEIASNEKTETETGKNRIIYADPYYEINGEDMALLEAYKKYNPDVVGYIRIPDTILDHPLMQTKTDEEFYLNHDLDKKYNSHGIPFLSKDSEIEKKGCNIVIYGHNIHKISRDIFCDLAYYEDIEYYKAHPIIETISESGTRKWLIFAYFITDNSEEGAFRYSDYTRFLAAKDLDEFLQQVKDRNWLDVPVDIEYGDSLITLSSCSNELAGKGTNRMVVIGKLLKTDEEYTEIVEKAQKNEAPLIPEELQ</sequence>
<keyword evidence="2" id="KW-0472">Membrane</keyword>
<evidence type="ECO:0000256" key="2">
    <source>
        <dbReference type="SAM" id="Phobius"/>
    </source>
</evidence>
<dbReference type="CDD" id="cd05826">
    <property type="entry name" value="Sortase_B"/>
    <property type="match status" value="1"/>
</dbReference>
<evidence type="ECO:0000313" key="4">
    <source>
        <dbReference type="Proteomes" id="UP001652461"/>
    </source>
</evidence>
<comment type="caution">
    <text evidence="3">The sequence shown here is derived from an EMBL/GenBank/DDBJ whole genome shotgun (WGS) entry which is preliminary data.</text>
</comment>
<dbReference type="RefSeq" id="WP_158361737.1">
    <property type="nucleotide sequence ID" value="NZ_JAOQKC010000002.1"/>
</dbReference>
<dbReference type="InterPro" id="IPR023365">
    <property type="entry name" value="Sortase_dom-sf"/>
</dbReference>
<dbReference type="EMBL" id="JAOQKC010000002">
    <property type="protein sequence ID" value="MCU6695639.1"/>
    <property type="molecule type" value="Genomic_DNA"/>
</dbReference>
<evidence type="ECO:0000256" key="1">
    <source>
        <dbReference type="ARBA" id="ARBA00022801"/>
    </source>
</evidence>
<reference evidence="3 4" key="1">
    <citation type="journal article" date="2021" name="ISME Commun">
        <title>Automated analysis of genomic sequences facilitates high-throughput and comprehensive description of bacteria.</title>
        <authorList>
            <person name="Hitch T.C.A."/>
        </authorList>
    </citation>
    <scope>NUCLEOTIDE SEQUENCE [LARGE SCALE GENOMIC DNA]</scope>
    <source>
        <strain evidence="3 4">Sanger_04</strain>
    </source>
</reference>
<protein>
    <submittedName>
        <fullName evidence="3">Class B sortase</fullName>
    </submittedName>
</protein>